<organism evidence="4 5">
    <name type="scientific">Volvox africanus</name>
    <dbReference type="NCBI Taxonomy" id="51714"/>
    <lineage>
        <taxon>Eukaryota</taxon>
        <taxon>Viridiplantae</taxon>
        <taxon>Chlorophyta</taxon>
        <taxon>core chlorophytes</taxon>
        <taxon>Chlorophyceae</taxon>
        <taxon>CS clade</taxon>
        <taxon>Chlamydomonadales</taxon>
        <taxon>Volvocaceae</taxon>
        <taxon>Volvox</taxon>
    </lineage>
</organism>
<evidence type="ECO:0000313" key="4">
    <source>
        <dbReference type="EMBL" id="GLI69908.1"/>
    </source>
</evidence>
<dbReference type="EMBL" id="BSDZ01000089">
    <property type="protein sequence ID" value="GLI69908.1"/>
    <property type="molecule type" value="Genomic_DNA"/>
</dbReference>
<evidence type="ECO:0000256" key="1">
    <source>
        <dbReference type="ARBA" id="ARBA00005043"/>
    </source>
</evidence>
<dbReference type="Proteomes" id="UP001165090">
    <property type="component" value="Unassembled WGS sequence"/>
</dbReference>
<feature type="compositionally biased region" description="Low complexity" evidence="3">
    <location>
        <begin position="160"/>
        <end position="177"/>
    </location>
</feature>
<gene>
    <name evidence="4" type="ORF">VaNZ11_014615</name>
</gene>
<dbReference type="PANTHER" id="PTHR16184:SF6">
    <property type="entry name" value="ELONGATOR COMPLEX PROTEIN 6"/>
    <property type="match status" value="1"/>
</dbReference>
<dbReference type="Gene3D" id="3.40.50.300">
    <property type="entry name" value="P-loop containing nucleotide triphosphate hydrolases"/>
    <property type="match status" value="1"/>
</dbReference>
<evidence type="ECO:0000313" key="5">
    <source>
        <dbReference type="Proteomes" id="UP001165090"/>
    </source>
</evidence>
<dbReference type="InterPro" id="IPR027417">
    <property type="entry name" value="P-loop_NTPase"/>
</dbReference>
<evidence type="ECO:0000256" key="3">
    <source>
        <dbReference type="SAM" id="MobiDB-lite"/>
    </source>
</evidence>
<comment type="similarity">
    <text evidence="2">Belongs to the ELP6 family.</text>
</comment>
<feature type="non-terminal residue" evidence="4">
    <location>
        <position position="1"/>
    </location>
</feature>
<evidence type="ECO:0008006" key="6">
    <source>
        <dbReference type="Google" id="ProtNLM"/>
    </source>
</evidence>
<comment type="pathway">
    <text evidence="1">tRNA modification; 5-methoxycarbonylmethyl-2-thiouridine-tRNA biosynthesis.</text>
</comment>
<evidence type="ECO:0000256" key="2">
    <source>
        <dbReference type="ARBA" id="ARBA00008837"/>
    </source>
</evidence>
<reference evidence="4 5" key="1">
    <citation type="journal article" date="2023" name="IScience">
        <title>Expanded male sex-determining region conserved during the evolution of homothallism in the green alga Volvox.</title>
        <authorList>
            <person name="Yamamoto K."/>
            <person name="Matsuzaki R."/>
            <person name="Mahakham W."/>
            <person name="Heman W."/>
            <person name="Sekimoto H."/>
            <person name="Kawachi M."/>
            <person name="Minakuchi Y."/>
            <person name="Toyoda A."/>
            <person name="Nozaki H."/>
        </authorList>
    </citation>
    <scope>NUCLEOTIDE SEQUENCE [LARGE SCALE GENOMIC DNA]</scope>
    <source>
        <strain evidence="4 5">NIES-4468</strain>
    </source>
</reference>
<dbReference type="InterPro" id="IPR018627">
    <property type="entry name" value="ELP6"/>
</dbReference>
<comment type="caution">
    <text evidence="4">The sequence shown here is derived from an EMBL/GenBank/DDBJ whole genome shotgun (WGS) entry which is preliminary data.</text>
</comment>
<feature type="region of interest" description="Disordered" evidence="3">
    <location>
        <begin position="106"/>
        <end position="185"/>
    </location>
</feature>
<dbReference type="PANTHER" id="PTHR16184">
    <property type="entry name" value="ELONGATOR COMPLEX PROTEIN 6"/>
    <property type="match status" value="1"/>
</dbReference>
<feature type="compositionally biased region" description="Low complexity" evidence="3">
    <location>
        <begin position="106"/>
        <end position="119"/>
    </location>
</feature>
<protein>
    <recommendedName>
        <fullName evidence="6">Elongator complex protein 5</fullName>
    </recommendedName>
</protein>
<proteinExistence type="inferred from homology"/>
<sequence>FVLSVVLMDPFVMARYDRNDPSNHFRSFEAGLALVRSSLGLSYAFLLQQYLRNLLQSGSMVVLVTAEQSLERYQYALKKTGVNLQPFQQSGHLVVVEPPLVPLGELVTSSQRSQSTASAGAGGETAKRARAAAAGASSDPDRSAALTESGGIVASNLTYNNNNNNNNNNNSSSSSNSGRRTREGAGGCSTLQQVYGAVCRAVECLPQAATGIAVIFDSLTALASLREDEQDWTAFLHYCCSAAAAVPSARHGLQQQAVYRVIVGAYDDVPDDMHWLASLEHRANVVVSVEHLPGRIADVDGIVTITQRFVVNGKDSGGGPWDAASLAPWRKSLYFKASELAVRWMDCVTARELM</sequence>
<accession>A0ABQ5SKB7</accession>
<keyword evidence="5" id="KW-1185">Reference proteome</keyword>
<name>A0ABQ5SKB7_9CHLO</name>